<comment type="caution">
    <text evidence="1">The sequence shown here is derived from an EMBL/GenBank/DDBJ whole genome shotgun (WGS) entry which is preliminary data.</text>
</comment>
<proteinExistence type="predicted"/>
<organism evidence="1 2">
    <name type="scientific">Parasponia andersonii</name>
    <name type="common">Sponia andersonii</name>
    <dbReference type="NCBI Taxonomy" id="3476"/>
    <lineage>
        <taxon>Eukaryota</taxon>
        <taxon>Viridiplantae</taxon>
        <taxon>Streptophyta</taxon>
        <taxon>Embryophyta</taxon>
        <taxon>Tracheophyta</taxon>
        <taxon>Spermatophyta</taxon>
        <taxon>Magnoliopsida</taxon>
        <taxon>eudicotyledons</taxon>
        <taxon>Gunneridae</taxon>
        <taxon>Pentapetalae</taxon>
        <taxon>rosids</taxon>
        <taxon>fabids</taxon>
        <taxon>Rosales</taxon>
        <taxon>Cannabaceae</taxon>
        <taxon>Parasponia</taxon>
    </lineage>
</organism>
<dbReference type="AlphaFoldDB" id="A0A2P5DGU2"/>
<dbReference type="EMBL" id="JXTB01000039">
    <property type="protein sequence ID" value="PON72497.1"/>
    <property type="molecule type" value="Genomic_DNA"/>
</dbReference>
<keyword evidence="2" id="KW-1185">Reference proteome</keyword>
<protein>
    <submittedName>
        <fullName evidence="1">Uncharacterized protein</fullName>
    </submittedName>
</protein>
<sequence>LEYNKICTAKCEFATGMDNITQAQACKNQMNISFVFIFANKISFSFTTFLFFSPHFPSLQTERKSKFQKYKNQKRKKKKRVISERHDMGGLSIIARNERFGT</sequence>
<gene>
    <name evidence="1" type="ORF">PanWU01x14_065320</name>
</gene>
<name>A0A2P5DGU2_PARAD</name>
<evidence type="ECO:0000313" key="1">
    <source>
        <dbReference type="EMBL" id="PON72497.1"/>
    </source>
</evidence>
<dbReference type="Proteomes" id="UP000237105">
    <property type="component" value="Unassembled WGS sequence"/>
</dbReference>
<evidence type="ECO:0000313" key="2">
    <source>
        <dbReference type="Proteomes" id="UP000237105"/>
    </source>
</evidence>
<reference evidence="2" key="1">
    <citation type="submission" date="2016-06" db="EMBL/GenBank/DDBJ databases">
        <title>Parallel loss of symbiosis genes in relatives of nitrogen-fixing non-legume Parasponia.</title>
        <authorList>
            <person name="Van Velzen R."/>
            <person name="Holmer R."/>
            <person name="Bu F."/>
            <person name="Rutten L."/>
            <person name="Van Zeijl A."/>
            <person name="Liu W."/>
            <person name="Santuari L."/>
            <person name="Cao Q."/>
            <person name="Sharma T."/>
            <person name="Shen D."/>
            <person name="Roswanjaya Y."/>
            <person name="Wardhani T."/>
            <person name="Kalhor M.S."/>
            <person name="Jansen J."/>
            <person name="Van den Hoogen J."/>
            <person name="Gungor B."/>
            <person name="Hartog M."/>
            <person name="Hontelez J."/>
            <person name="Verver J."/>
            <person name="Yang W.-C."/>
            <person name="Schijlen E."/>
            <person name="Repin R."/>
            <person name="Schilthuizen M."/>
            <person name="Schranz E."/>
            <person name="Heidstra R."/>
            <person name="Miyata K."/>
            <person name="Fedorova E."/>
            <person name="Kohlen W."/>
            <person name="Bisseling T."/>
            <person name="Smit S."/>
            <person name="Geurts R."/>
        </authorList>
    </citation>
    <scope>NUCLEOTIDE SEQUENCE [LARGE SCALE GENOMIC DNA]</scope>
    <source>
        <strain evidence="2">cv. WU1-14</strain>
    </source>
</reference>
<accession>A0A2P5DGU2</accession>
<feature type="non-terminal residue" evidence="1">
    <location>
        <position position="1"/>
    </location>
</feature>